<reference evidence="1 2" key="1">
    <citation type="submission" date="2016-01" db="EMBL/GenBank/DDBJ databases">
        <title>The draft genome sequence of Aquimarina sp. RZW4-3-2.</title>
        <authorList>
            <person name="Wang Y."/>
        </authorList>
    </citation>
    <scope>NUCLEOTIDE SEQUENCE [LARGE SCALE GENOMIC DNA]</scope>
    <source>
        <strain evidence="1 2">RZW4-3-2</strain>
    </source>
</reference>
<dbReference type="RefSeq" id="WP_066318858.1">
    <property type="nucleotide sequence ID" value="NZ_LQRT01000046.1"/>
</dbReference>
<evidence type="ECO:0000313" key="2">
    <source>
        <dbReference type="Proteomes" id="UP000076715"/>
    </source>
</evidence>
<dbReference type="AlphaFoldDB" id="A0A162Y4H7"/>
<dbReference type="EMBL" id="LQRT01000046">
    <property type="protein sequence ID" value="KZS38918.1"/>
    <property type="molecule type" value="Genomic_DNA"/>
</dbReference>
<dbReference type="STRING" id="1642818.AWE51_15160"/>
<keyword evidence="2" id="KW-1185">Reference proteome</keyword>
<proteinExistence type="predicted"/>
<sequence>MKHIARWIMLYTVLVFISCKQSPSKDIKARIQQQEPFWKNRTTMQNNITQEKIFPIPSDTTITEHRTNRIYLRSKNCQYEVFVNDVSLFKLMGPITKGGGGATGAHDMNQLLLTSGEHEVRVLMYPRHGLQIFPAKEGYMGLEFYYFLNRDLRTKRYNEKMNGNNGIELSQSDEQWISEYDYADQVALDGKYEPKEPAPLEGLPVYEWRSTFTAEVPFDIVGWRKSVDLKEEFEDKEEDLENELFNAYKKVHAIIKKRDVAGYLELVKEREELITTCLLYKEDEKPKREKEFVNLLTNEDYEVEPLFFETFKLEYQAYGKLVMFLHKADSEGVIRLKNKKDPKDVIFLDFRFQRKEKGDGFTVI</sequence>
<accession>A0A162Y4H7</accession>
<comment type="caution">
    <text evidence="1">The sequence shown here is derived from an EMBL/GenBank/DDBJ whole genome shotgun (WGS) entry which is preliminary data.</text>
</comment>
<dbReference type="Proteomes" id="UP000076715">
    <property type="component" value="Unassembled WGS sequence"/>
</dbReference>
<evidence type="ECO:0000313" key="1">
    <source>
        <dbReference type="EMBL" id="KZS38918.1"/>
    </source>
</evidence>
<dbReference type="PROSITE" id="PS51257">
    <property type="entry name" value="PROKAR_LIPOPROTEIN"/>
    <property type="match status" value="1"/>
</dbReference>
<organism evidence="1 2">
    <name type="scientific">Aquimarina aggregata</name>
    <dbReference type="NCBI Taxonomy" id="1642818"/>
    <lineage>
        <taxon>Bacteria</taxon>
        <taxon>Pseudomonadati</taxon>
        <taxon>Bacteroidota</taxon>
        <taxon>Flavobacteriia</taxon>
        <taxon>Flavobacteriales</taxon>
        <taxon>Flavobacteriaceae</taxon>
        <taxon>Aquimarina</taxon>
    </lineage>
</organism>
<dbReference type="OrthoDB" id="1149023at2"/>
<protein>
    <submittedName>
        <fullName evidence="1">Uncharacterized protein</fullName>
    </submittedName>
</protein>
<name>A0A162Y4H7_9FLAO</name>
<gene>
    <name evidence="1" type="ORF">AWE51_15160</name>
</gene>